<reference evidence="1" key="1">
    <citation type="submission" date="2019-10" db="EMBL/GenBank/DDBJ databases">
        <authorList>
            <consortium name="DOE Joint Genome Institute"/>
            <person name="Kuo A."/>
            <person name="Miyauchi S."/>
            <person name="Kiss E."/>
            <person name="Drula E."/>
            <person name="Kohler A."/>
            <person name="Sanchez-Garcia M."/>
            <person name="Andreopoulos B."/>
            <person name="Barry K.W."/>
            <person name="Bonito G."/>
            <person name="Buee M."/>
            <person name="Carver A."/>
            <person name="Chen C."/>
            <person name="Cichocki N."/>
            <person name="Clum A."/>
            <person name="Culley D."/>
            <person name="Crous P.W."/>
            <person name="Fauchery L."/>
            <person name="Girlanda M."/>
            <person name="Hayes R."/>
            <person name="Keri Z."/>
            <person name="Labutti K."/>
            <person name="Lipzen A."/>
            <person name="Lombard V."/>
            <person name="Magnuson J."/>
            <person name="Maillard F."/>
            <person name="Morin E."/>
            <person name="Murat C."/>
            <person name="Nolan M."/>
            <person name="Ohm R."/>
            <person name="Pangilinan J."/>
            <person name="Pereira M."/>
            <person name="Perotto S."/>
            <person name="Peter M."/>
            <person name="Riley R."/>
            <person name="Sitrit Y."/>
            <person name="Stielow B."/>
            <person name="Szollosi G."/>
            <person name="Zifcakova L."/>
            <person name="Stursova M."/>
            <person name="Spatafora J.W."/>
            <person name="Tedersoo L."/>
            <person name="Vaario L.-M."/>
            <person name="Yamada A."/>
            <person name="Yan M."/>
            <person name="Wang P."/>
            <person name="Xu J."/>
            <person name="Bruns T."/>
            <person name="Baldrian P."/>
            <person name="Vilgalys R."/>
            <person name="Henrissat B."/>
            <person name="Grigoriev I.V."/>
            <person name="Hibbett D."/>
            <person name="Nagy L.G."/>
            <person name="Martin F.M."/>
        </authorList>
    </citation>
    <scope>NUCLEOTIDE SEQUENCE</scope>
    <source>
        <strain evidence="1">P2</strain>
    </source>
</reference>
<accession>A0ACB6ZEI8</accession>
<reference evidence="1" key="2">
    <citation type="journal article" date="2020" name="Nat. Commun.">
        <title>Large-scale genome sequencing of mycorrhizal fungi provides insights into the early evolution of symbiotic traits.</title>
        <authorList>
            <person name="Miyauchi S."/>
            <person name="Kiss E."/>
            <person name="Kuo A."/>
            <person name="Drula E."/>
            <person name="Kohler A."/>
            <person name="Sanchez-Garcia M."/>
            <person name="Morin E."/>
            <person name="Andreopoulos B."/>
            <person name="Barry K.W."/>
            <person name="Bonito G."/>
            <person name="Buee M."/>
            <person name="Carver A."/>
            <person name="Chen C."/>
            <person name="Cichocki N."/>
            <person name="Clum A."/>
            <person name="Culley D."/>
            <person name="Crous P.W."/>
            <person name="Fauchery L."/>
            <person name="Girlanda M."/>
            <person name="Hayes R.D."/>
            <person name="Keri Z."/>
            <person name="LaButti K."/>
            <person name="Lipzen A."/>
            <person name="Lombard V."/>
            <person name="Magnuson J."/>
            <person name="Maillard F."/>
            <person name="Murat C."/>
            <person name="Nolan M."/>
            <person name="Ohm R.A."/>
            <person name="Pangilinan J."/>
            <person name="Pereira M.F."/>
            <person name="Perotto S."/>
            <person name="Peter M."/>
            <person name="Pfister S."/>
            <person name="Riley R."/>
            <person name="Sitrit Y."/>
            <person name="Stielow J.B."/>
            <person name="Szollosi G."/>
            <person name="Zifcakova L."/>
            <person name="Stursova M."/>
            <person name="Spatafora J.W."/>
            <person name="Tedersoo L."/>
            <person name="Vaario L.M."/>
            <person name="Yamada A."/>
            <person name="Yan M."/>
            <person name="Wang P."/>
            <person name="Xu J."/>
            <person name="Bruns T."/>
            <person name="Baldrian P."/>
            <person name="Vilgalys R."/>
            <person name="Dunand C."/>
            <person name="Henrissat B."/>
            <person name="Grigoriev I.V."/>
            <person name="Hibbett D."/>
            <person name="Nagy L.G."/>
            <person name="Martin F.M."/>
        </authorList>
    </citation>
    <scope>NUCLEOTIDE SEQUENCE</scope>
    <source>
        <strain evidence="1">P2</strain>
    </source>
</reference>
<evidence type="ECO:0000313" key="2">
    <source>
        <dbReference type="Proteomes" id="UP000886501"/>
    </source>
</evidence>
<dbReference type="Proteomes" id="UP000886501">
    <property type="component" value="Unassembled WGS sequence"/>
</dbReference>
<organism evidence="1 2">
    <name type="scientific">Thelephora ganbajun</name>
    <name type="common">Ganba fungus</name>
    <dbReference type="NCBI Taxonomy" id="370292"/>
    <lineage>
        <taxon>Eukaryota</taxon>
        <taxon>Fungi</taxon>
        <taxon>Dikarya</taxon>
        <taxon>Basidiomycota</taxon>
        <taxon>Agaricomycotina</taxon>
        <taxon>Agaricomycetes</taxon>
        <taxon>Thelephorales</taxon>
        <taxon>Thelephoraceae</taxon>
        <taxon>Thelephora</taxon>
    </lineage>
</organism>
<keyword evidence="2" id="KW-1185">Reference proteome</keyword>
<name>A0ACB6ZEI8_THEGA</name>
<dbReference type="EMBL" id="MU118022">
    <property type="protein sequence ID" value="KAF9647989.1"/>
    <property type="molecule type" value="Genomic_DNA"/>
</dbReference>
<proteinExistence type="predicted"/>
<protein>
    <submittedName>
        <fullName evidence="1">DnaJ-domain-containing protein</fullName>
    </submittedName>
</protein>
<comment type="caution">
    <text evidence="1">The sequence shown here is derived from an EMBL/GenBank/DDBJ whole genome shotgun (WGS) entry which is preliminary data.</text>
</comment>
<gene>
    <name evidence="1" type="ORF">BDM02DRAFT_3097220</name>
</gene>
<evidence type="ECO:0000313" key="1">
    <source>
        <dbReference type="EMBL" id="KAF9647989.1"/>
    </source>
</evidence>
<sequence>MGQDYYKLLGVDRNASEDEIKKAYKKMALKWHPDRNAGSESASKKFKEISEAFEVLSDKQKRTIYDQLGEEGLKGGGGGPPPGASGFSSFPGGSFGGFPGGGGTFNFTTSSPGGGFSGGGFNPTDPNMIFEQIFGSFGGFGGMGGMGGARSRGASMFDDGDDMGPFPSSGGMPGGMPGSRPSSGRRSPRTFTQPTQPNEISKPLPISLEDLYQGVTKRMKVSRKLLGGGTEEKASWPDLQGVLEINVLPGWKSGTKVRFPRAGNEQPMGESQDLVFVVEEKPHPTFTRGGNDLIVAQKLPLVEALTGEGGKRIIEQLDGRKLQVLVPLGVVKPGQQTTISGEGMPVRKEGQVHKKGDLIVRWEIVFPNRLSPSQKEGIKKVLG</sequence>